<keyword evidence="4" id="KW-1185">Reference proteome</keyword>
<feature type="region of interest" description="Disordered" evidence="2">
    <location>
        <begin position="82"/>
        <end position="101"/>
    </location>
</feature>
<dbReference type="EMBL" id="MF580961">
    <property type="protein sequence ID" value="AUO79312.1"/>
    <property type="molecule type" value="Genomic_DNA"/>
</dbReference>
<dbReference type="GeneID" id="40236350"/>
<dbReference type="Proteomes" id="UP000259253">
    <property type="component" value="Segment"/>
</dbReference>
<accession>A0A2I6UH78</accession>
<dbReference type="KEGG" id="vg:40236350"/>
<keyword evidence="1" id="KW-0175">Coiled coil</keyword>
<organism evidence="3 4">
    <name type="scientific">Salinibacter phage M31CR41-2</name>
    <dbReference type="NCBI Taxonomy" id="2681614"/>
    <lineage>
        <taxon>Viruses</taxon>
        <taxon>Duplodnaviria</taxon>
        <taxon>Heunggongvirae</taxon>
        <taxon>Uroviricota</taxon>
        <taxon>Caudoviricetes</taxon>
        <taxon>Kairosalinivirus</taxon>
        <taxon>Kairosalinivirus M31CR412</taxon>
    </lineage>
</organism>
<feature type="coiled-coil region" evidence="1">
    <location>
        <begin position="35"/>
        <end position="80"/>
    </location>
</feature>
<reference evidence="3 4" key="1">
    <citation type="submission" date="2017-07" db="EMBL/GenBank/DDBJ databases">
        <title>Characterization of ecologically diverse viruses infecting co-occurring strains of cosmopolitan hyperhalophilic Bacteroidetes.</title>
        <authorList>
            <person name="Villamor J."/>
            <person name="Ramos-Barbero M.D."/>
            <person name="Gonzalez-Torres P."/>
            <person name="Gabaldon T."/>
            <person name="Rollesso-Mora R."/>
            <person name="Meseguer I."/>
            <person name="Martinez-Garcia M."/>
            <person name="Santos F."/>
            <person name="Anton J."/>
        </authorList>
    </citation>
    <scope>NUCLEOTIDE SEQUENCE [LARGE SCALE GENOMIC DNA]</scope>
</reference>
<dbReference type="RefSeq" id="YP_009639553.1">
    <property type="nucleotide sequence ID" value="NC_042352.1"/>
</dbReference>
<evidence type="ECO:0000313" key="4">
    <source>
        <dbReference type="Proteomes" id="UP000259253"/>
    </source>
</evidence>
<name>A0A2I6UH78_9CAUD</name>
<evidence type="ECO:0000256" key="1">
    <source>
        <dbReference type="SAM" id="Coils"/>
    </source>
</evidence>
<sequence length="101" mass="10887" precursor="true">MLSPTTTLILALVVLIAGAIAGYVVRDKRLLGEVAEEVREEARDAAQTARRVEKSVAGRVDRIESKVDGIRDDLSELIRTAAETVDAEEKDNGGDPTGRLN</sequence>
<protein>
    <submittedName>
        <fullName evidence="3">Uncharacterized protein</fullName>
    </submittedName>
</protein>
<proteinExistence type="predicted"/>
<evidence type="ECO:0000256" key="2">
    <source>
        <dbReference type="SAM" id="MobiDB-lite"/>
    </source>
</evidence>
<evidence type="ECO:0000313" key="3">
    <source>
        <dbReference type="EMBL" id="AUO79312.1"/>
    </source>
</evidence>